<evidence type="ECO:0000256" key="2">
    <source>
        <dbReference type="ARBA" id="ARBA00023034"/>
    </source>
</evidence>
<comment type="subcellular location">
    <subcellularLocation>
        <location evidence="1">Golgi apparatus</location>
    </subcellularLocation>
</comment>
<dbReference type="KEGG" id="lmat:92512862"/>
<accession>A0A836KEF9</accession>
<evidence type="ECO:0000256" key="3">
    <source>
        <dbReference type="ARBA" id="ARBA00023054"/>
    </source>
</evidence>
<gene>
    <name evidence="6" type="ORF">LSCM1_02775</name>
</gene>
<reference evidence="7" key="2">
    <citation type="journal article" date="2021" name="Sci. Data">
        <title>Chromosome-scale genome sequencing, assembly and annotation of six genomes from subfamily Leishmaniinae.</title>
        <authorList>
            <person name="Almutairi H."/>
            <person name="Urbaniak M.D."/>
            <person name="Bates M.D."/>
            <person name="Jariyapan N."/>
            <person name="Kwakye-Nuako G."/>
            <person name="Thomaz Soccol V."/>
            <person name="Al-Salem W.S."/>
            <person name="Dillon R.J."/>
            <person name="Bates P.A."/>
            <person name="Gatherer D."/>
        </authorList>
    </citation>
    <scope>NUCLEOTIDE SEQUENCE [LARGE SCALE GENOMIC DNA]</scope>
</reference>
<keyword evidence="3 4" id="KW-0175">Coiled coil</keyword>
<dbReference type="OrthoDB" id="425925at2759"/>
<dbReference type="RefSeq" id="XP_067175725.1">
    <property type="nucleotide sequence ID" value="XM_067320350.1"/>
</dbReference>
<comment type="caution">
    <text evidence="6">The sequence shown here is derived from an EMBL/GenBank/DDBJ whole genome shotgun (WGS) entry which is preliminary data.</text>
</comment>
<dbReference type="GeneID" id="92512862"/>
<keyword evidence="2" id="KW-0333">Golgi apparatus</keyword>
<feature type="region of interest" description="Disordered" evidence="5">
    <location>
        <begin position="1046"/>
        <end position="1065"/>
    </location>
</feature>
<feature type="compositionally biased region" description="Low complexity" evidence="5">
    <location>
        <begin position="1114"/>
        <end position="1130"/>
    </location>
</feature>
<feature type="coiled-coil region" evidence="4">
    <location>
        <begin position="488"/>
        <end position="576"/>
    </location>
</feature>
<feature type="region of interest" description="Disordered" evidence="5">
    <location>
        <begin position="1016"/>
        <end position="1036"/>
    </location>
</feature>
<evidence type="ECO:0000256" key="4">
    <source>
        <dbReference type="SAM" id="Coils"/>
    </source>
</evidence>
<evidence type="ECO:0000313" key="6">
    <source>
        <dbReference type="EMBL" id="KAG5469552.1"/>
    </source>
</evidence>
<dbReference type="GO" id="GO:0031267">
    <property type="term" value="F:small GTPase binding"/>
    <property type="evidence" value="ECO:0007669"/>
    <property type="project" value="TreeGrafter"/>
</dbReference>
<dbReference type="EMBL" id="JAFEUZ010000033">
    <property type="protein sequence ID" value="KAG5469552.1"/>
    <property type="molecule type" value="Genomic_DNA"/>
</dbReference>
<feature type="compositionally biased region" description="Low complexity" evidence="5">
    <location>
        <begin position="1016"/>
        <end position="1031"/>
    </location>
</feature>
<dbReference type="GO" id="GO:0005794">
    <property type="term" value="C:Golgi apparatus"/>
    <property type="evidence" value="ECO:0007669"/>
    <property type="project" value="UniProtKB-SubCell"/>
</dbReference>
<evidence type="ECO:0000313" key="7">
    <source>
        <dbReference type="Proteomes" id="UP000673552"/>
    </source>
</evidence>
<dbReference type="GO" id="GO:0006888">
    <property type="term" value="P:endoplasmic reticulum to Golgi vesicle-mediated transport"/>
    <property type="evidence" value="ECO:0007669"/>
    <property type="project" value="TreeGrafter"/>
</dbReference>
<name>A0A836KEF9_9TRYP</name>
<evidence type="ECO:0000256" key="1">
    <source>
        <dbReference type="ARBA" id="ARBA00004555"/>
    </source>
</evidence>
<organism evidence="6 7">
    <name type="scientific">Leishmania martiniquensis</name>
    <dbReference type="NCBI Taxonomy" id="1580590"/>
    <lineage>
        <taxon>Eukaryota</taxon>
        <taxon>Discoba</taxon>
        <taxon>Euglenozoa</taxon>
        <taxon>Kinetoplastea</taxon>
        <taxon>Metakinetoplastina</taxon>
        <taxon>Trypanosomatida</taxon>
        <taxon>Trypanosomatidae</taxon>
        <taxon>Leishmaniinae</taxon>
        <taxon>Leishmania</taxon>
    </lineage>
</organism>
<feature type="coiled-coil region" evidence="4">
    <location>
        <begin position="802"/>
        <end position="892"/>
    </location>
</feature>
<feature type="region of interest" description="Disordered" evidence="5">
    <location>
        <begin position="681"/>
        <end position="711"/>
    </location>
</feature>
<feature type="region of interest" description="Disordered" evidence="5">
    <location>
        <begin position="1085"/>
        <end position="1130"/>
    </location>
</feature>
<evidence type="ECO:0000256" key="5">
    <source>
        <dbReference type="SAM" id="MobiDB-lite"/>
    </source>
</evidence>
<keyword evidence="7" id="KW-1185">Reference proteome</keyword>
<feature type="coiled-coil region" evidence="4">
    <location>
        <begin position="191"/>
        <end position="305"/>
    </location>
</feature>
<dbReference type="AlphaFoldDB" id="A0A836KEF9"/>
<sequence length="1130" mass="122679">MAHARAYDQNNPGAAYGRGGSASVTETTARRLVLQYNEPTEDYHASADAALCAEASQISAVAAPFSPSQQTSPSPTAGASTLKNGVIQASVGACGDDAIRGPFYPLGAAQDASIPPSERRGPPRAMMTPSPQLAASQRSPLQLAASLSSASAAPMPSLPLEASAKEVTSSRATTAALSASLAQPQHVPGPAQSQLQRIAALEAEREQMLSSMQKYQDDVRCARERTVQYYEAKLKEVTASAPQANVAEEMIALRTALQAAVDELEGEKAVKTTLEERVEKLQQHADELRARLAAAQEEVTTMEAIAAAAATAAPAASVKFGSTSAPAEADWRRHHHEELERLETLVDEQTVHLAAQAAQLECAEANRRALEARLQEAEAEAMARLTGIHDRSGDALLEERQHALQDEVDSLKRELAEERHRSSERQVLLEDAQREKEALAAQLSTKQAIAESDAVALEETPLPPVAAAATAAAPAAHEKEWKQLVDKLALEEAQRGVLEREVQQLKEAADQLQRTLDRREHEHAAALAKAQTALVEKANSVGGQTMEVSQTDEEELRDLRTNLEEEHRRGNMLEADKQAALETCVAAEAQAAAAEYRCCALQAKLDAFQQQASRCEEEERLRVAASESAVSSADLSVTVLTQVKNELAAKVQTLEGTMDQLRRMTVGTLVRLGVDLEHILHERHPQSGTDEERCARHDDAEDDGSKNKDRGRAGAVAELPLLQLFSLLTAECLEQHSLVLRAERVQQEWEQTYAQARHVNDSLNQQMADAWSIIGKLREELSVKEEATRQMQARVESGDAHLVETQEQVAVAMHELQTLREEREGWAARLRQSESGVESQAKTVSSLQEELHALQEMLQGKEEELQASLQSMENLQVVLDRFQENRRQEVEALTLESQVEVEELKKQLSASLQINDQHASEVAGLHESFEQQMAAKDAEVTTMHRKLAEVRKALEKTTSRHMDSSETSIDKRVVSQLLAKCMHAFLEQRREAEDMLKVLSGLLDWDEATQELVGLLPGPNNPLPLGSRSSQGGSGRRSLFRWLRSGTNSSVPQSAVTSTDGTAGTSKAGLAAMWVEFLLKESEGKRGAATLSPPASSALGSQPNPSFSSPPPSAATATVTAEAAESSPST</sequence>
<feature type="compositionally biased region" description="Low complexity" evidence="5">
    <location>
        <begin position="1087"/>
        <end position="1107"/>
    </location>
</feature>
<feature type="compositionally biased region" description="Low complexity" evidence="5">
    <location>
        <begin position="132"/>
        <end position="148"/>
    </location>
</feature>
<dbReference type="Proteomes" id="UP000673552">
    <property type="component" value="Unassembled WGS sequence"/>
</dbReference>
<feature type="coiled-coil region" evidence="4">
    <location>
        <begin position="353"/>
        <end position="449"/>
    </location>
</feature>
<dbReference type="GO" id="GO:0007030">
    <property type="term" value="P:Golgi organization"/>
    <property type="evidence" value="ECO:0007669"/>
    <property type="project" value="TreeGrafter"/>
</dbReference>
<reference evidence="7" key="1">
    <citation type="journal article" date="2021" name="Microbiol. Resour. Announc.">
        <title>LGAAP: Leishmaniinae Genome Assembly and Annotation Pipeline.</title>
        <authorList>
            <person name="Almutairi H."/>
            <person name="Urbaniak M.D."/>
            <person name="Bates M.D."/>
            <person name="Jariyapan N."/>
            <person name="Kwakye-Nuako G."/>
            <person name="Thomaz-Soccol V."/>
            <person name="Al-Salem W.S."/>
            <person name="Dillon R.J."/>
            <person name="Bates P.A."/>
            <person name="Gatherer D."/>
        </authorList>
    </citation>
    <scope>NUCLEOTIDE SEQUENCE [LARGE SCALE GENOMIC DNA]</scope>
</reference>
<dbReference type="PANTHER" id="PTHR18921">
    <property type="entry name" value="MYOSIN HEAVY CHAIN - RELATED"/>
    <property type="match status" value="1"/>
</dbReference>
<evidence type="ECO:0008006" key="8">
    <source>
        <dbReference type="Google" id="ProtNLM"/>
    </source>
</evidence>
<feature type="region of interest" description="Disordered" evidence="5">
    <location>
        <begin position="108"/>
        <end position="148"/>
    </location>
</feature>
<proteinExistence type="predicted"/>
<protein>
    <recommendedName>
        <fullName evidence="8">GRIP domain-containing protein</fullName>
    </recommendedName>
</protein>
<dbReference type="PANTHER" id="PTHR18921:SF2">
    <property type="entry name" value="THYROID RECEPTOR-INTERACTING PROTEIN 11"/>
    <property type="match status" value="1"/>
</dbReference>
<feature type="region of interest" description="Disordered" evidence="5">
    <location>
        <begin position="1"/>
        <end position="22"/>
    </location>
</feature>